<comment type="caution">
    <text evidence="4">The sequence shown here is derived from an EMBL/GenBank/DDBJ whole genome shotgun (WGS) entry which is preliminary data.</text>
</comment>
<dbReference type="SUPFAM" id="SSF51735">
    <property type="entry name" value="NAD(P)-binding Rossmann-fold domains"/>
    <property type="match status" value="1"/>
</dbReference>
<organism evidence="4">
    <name type="scientific">Desulfacinum infernum</name>
    <dbReference type="NCBI Taxonomy" id="35837"/>
    <lineage>
        <taxon>Bacteria</taxon>
        <taxon>Pseudomonadati</taxon>
        <taxon>Thermodesulfobacteriota</taxon>
        <taxon>Syntrophobacteria</taxon>
        <taxon>Syntrophobacterales</taxon>
        <taxon>Syntrophobacteraceae</taxon>
        <taxon>Desulfacinum</taxon>
    </lineage>
</organism>
<proteinExistence type="inferred from homology"/>
<protein>
    <submittedName>
        <fullName evidence="4">NAD-dependent epimerase/dehydratase family protein</fullName>
    </submittedName>
</protein>
<dbReference type="Gene3D" id="3.40.50.720">
    <property type="entry name" value="NAD(P)-binding Rossmann-like Domain"/>
    <property type="match status" value="1"/>
</dbReference>
<feature type="domain" description="NAD-dependent epimerase/dehydratase" evidence="3">
    <location>
        <begin position="12"/>
        <end position="257"/>
    </location>
</feature>
<evidence type="ECO:0000256" key="1">
    <source>
        <dbReference type="ARBA" id="ARBA00007637"/>
    </source>
</evidence>
<evidence type="ECO:0000313" key="4">
    <source>
        <dbReference type="EMBL" id="HFK98249.1"/>
    </source>
</evidence>
<dbReference type="AlphaFoldDB" id="A0A831ZTA6"/>
<dbReference type="Pfam" id="PF01370">
    <property type="entry name" value="Epimerase"/>
    <property type="match status" value="1"/>
</dbReference>
<accession>A0A831ZTA6</accession>
<evidence type="ECO:0000259" key="3">
    <source>
        <dbReference type="Pfam" id="PF01370"/>
    </source>
</evidence>
<gene>
    <name evidence="4" type="ORF">ENS06_13135</name>
</gene>
<comment type="similarity">
    <text evidence="1">Belongs to the NAD(P)-dependent epimerase/dehydratase family.</text>
</comment>
<dbReference type="EMBL" id="DSTK01000039">
    <property type="protein sequence ID" value="HFK98249.1"/>
    <property type="molecule type" value="Genomic_DNA"/>
</dbReference>
<dbReference type="Gene3D" id="3.90.25.10">
    <property type="entry name" value="UDP-galactose 4-epimerase, domain 1"/>
    <property type="match status" value="1"/>
</dbReference>
<dbReference type="PRINTS" id="PR01713">
    <property type="entry name" value="NUCEPIMERASE"/>
</dbReference>
<evidence type="ECO:0000256" key="2">
    <source>
        <dbReference type="SAM" id="MobiDB-lite"/>
    </source>
</evidence>
<dbReference type="InterPro" id="IPR036291">
    <property type="entry name" value="NAD(P)-bd_dom_sf"/>
</dbReference>
<reference evidence="4" key="1">
    <citation type="journal article" date="2020" name="mSystems">
        <title>Genome- and Community-Level Interaction Insights into Carbon Utilization and Element Cycling Functions of Hydrothermarchaeota in Hydrothermal Sediment.</title>
        <authorList>
            <person name="Zhou Z."/>
            <person name="Liu Y."/>
            <person name="Xu W."/>
            <person name="Pan J."/>
            <person name="Luo Z.H."/>
            <person name="Li M."/>
        </authorList>
    </citation>
    <scope>NUCLEOTIDE SEQUENCE [LARGE SCALE GENOMIC DNA]</scope>
    <source>
        <strain evidence="4">SpSt-456</strain>
    </source>
</reference>
<dbReference type="PANTHER" id="PTHR43000">
    <property type="entry name" value="DTDP-D-GLUCOSE 4,6-DEHYDRATASE-RELATED"/>
    <property type="match status" value="1"/>
</dbReference>
<feature type="region of interest" description="Disordered" evidence="2">
    <location>
        <begin position="327"/>
        <end position="350"/>
    </location>
</feature>
<sequence length="350" mass="38415">MEKKASGPLRCLVTGAAGFVGSHLCERLLALGHTVAGVDNFFSGRRENLDPFAAHPRFFFHERSITEPGLLEDLHKAHGPFHTVFHLAAIVSVPYSVEHPEETYHVNERATVRLLNDAEKLGVRSFVFAGSAAEYGIQDRMPLREADAGDGTRWLSPYGEAKYRATMAVASRRRRPRGVSLRCFNIYGPRQDPSSPYSGVISRFVDMAVAGRPLTVFGDGLQTRDFVFVDDVVEAYRHAAASADESANGPCGIYNVGSGRPTAIVDLARLICRLTERPESITFCAERPGDIRHSTASIEAISRDLGWAPRIGLEEGLRRTIQWMRGAAQPTGVKASPDGDGSENKPRREL</sequence>
<dbReference type="InterPro" id="IPR001509">
    <property type="entry name" value="Epimerase_deHydtase"/>
</dbReference>
<name>A0A831ZTA6_9BACT</name>